<dbReference type="AlphaFoldDB" id="A0A4S5BG88"/>
<dbReference type="EMBL" id="SSWX01000028">
    <property type="protein sequence ID" value="THJ31059.1"/>
    <property type="molecule type" value="Genomic_DNA"/>
</dbReference>
<reference evidence="2 3" key="1">
    <citation type="submission" date="2019-04" db="EMBL/GenBank/DDBJ databases">
        <title>Lampropedia sp YIM MLB12 draf genome.</title>
        <authorList>
            <person name="Wang Y.-X."/>
        </authorList>
    </citation>
    <scope>NUCLEOTIDE SEQUENCE [LARGE SCALE GENOMIC DNA]</scope>
    <source>
        <strain evidence="2 3">YIM MLB12</strain>
    </source>
</reference>
<organism evidence="2 3">
    <name type="scientific">Lampropedia aestuarii</name>
    <dbReference type="NCBI Taxonomy" id="2562762"/>
    <lineage>
        <taxon>Bacteria</taxon>
        <taxon>Pseudomonadati</taxon>
        <taxon>Pseudomonadota</taxon>
        <taxon>Betaproteobacteria</taxon>
        <taxon>Burkholderiales</taxon>
        <taxon>Comamonadaceae</taxon>
        <taxon>Lampropedia</taxon>
    </lineage>
</organism>
<dbReference type="PANTHER" id="PTHR38595:SF1">
    <property type="entry name" value="TYPE VI SECRETION SYSTEM COMPONENT TSSE1"/>
    <property type="match status" value="1"/>
</dbReference>
<evidence type="ECO:0000313" key="2">
    <source>
        <dbReference type="EMBL" id="THJ31059.1"/>
    </source>
</evidence>
<dbReference type="InterPro" id="IPR017737">
    <property type="entry name" value="TssE1-like"/>
</dbReference>
<dbReference type="Proteomes" id="UP000306236">
    <property type="component" value="Unassembled WGS sequence"/>
</dbReference>
<proteinExistence type="predicted"/>
<name>A0A4S5BG88_9BURK</name>
<accession>A0A4S5BG88</accession>
<dbReference type="InterPro" id="IPR007048">
    <property type="entry name" value="IraD/Gp25-like"/>
</dbReference>
<protein>
    <submittedName>
        <fullName evidence="2">Type VI secretion system baseplate subunit TssE</fullName>
    </submittedName>
</protein>
<dbReference type="PANTHER" id="PTHR38595">
    <property type="entry name" value="CYTOPLASMIC PROTEIN-RELATED"/>
    <property type="match status" value="1"/>
</dbReference>
<dbReference type="NCBIfam" id="TIGR03357">
    <property type="entry name" value="VI_zyme"/>
    <property type="match status" value="1"/>
</dbReference>
<dbReference type="InterPro" id="IPR053176">
    <property type="entry name" value="T6SS_TssE1-like"/>
</dbReference>
<evidence type="ECO:0000313" key="3">
    <source>
        <dbReference type="Proteomes" id="UP000306236"/>
    </source>
</evidence>
<evidence type="ECO:0000259" key="1">
    <source>
        <dbReference type="Pfam" id="PF04965"/>
    </source>
</evidence>
<sequence length="176" mass="19925">MKSCLCYSWEGHCLSQELKPNGLFMPTLLDRLNASTSQDKSGRHLSRQAYRQSVLRDLQWLLNCANLDAQLALRAHPHAQASVLNFGIPSYAGSKFTQSDLQRVADSIKTAVRQFEPRIIPSTLEVKIIRDVDDAALCGQPLFRIEASLWFEPYPIELVIRALWDSENGSMKLYDS</sequence>
<comment type="caution">
    <text evidence="2">The sequence shown here is derived from an EMBL/GenBank/DDBJ whole genome shotgun (WGS) entry which is preliminary data.</text>
</comment>
<dbReference type="OrthoDB" id="119583at2"/>
<keyword evidence="3" id="KW-1185">Reference proteome</keyword>
<feature type="domain" description="IraD/Gp25-like" evidence="1">
    <location>
        <begin position="49"/>
        <end position="153"/>
    </location>
</feature>
<dbReference type="SUPFAM" id="SSF160719">
    <property type="entry name" value="gpW/gp25-like"/>
    <property type="match status" value="1"/>
</dbReference>
<dbReference type="Pfam" id="PF04965">
    <property type="entry name" value="GPW_gp25"/>
    <property type="match status" value="1"/>
</dbReference>
<gene>
    <name evidence="2" type="primary">tssE</name>
    <name evidence="2" type="ORF">E8K88_16115</name>
</gene>